<proteinExistence type="predicted"/>
<evidence type="ECO:0000313" key="3">
    <source>
        <dbReference type="Proteomes" id="UP001066276"/>
    </source>
</evidence>
<dbReference type="Proteomes" id="UP001066276">
    <property type="component" value="Chromosome 5"/>
</dbReference>
<evidence type="ECO:0000313" key="2">
    <source>
        <dbReference type="EMBL" id="KAJ1152956.1"/>
    </source>
</evidence>
<feature type="region of interest" description="Disordered" evidence="1">
    <location>
        <begin position="43"/>
        <end position="87"/>
    </location>
</feature>
<feature type="region of interest" description="Disordered" evidence="1">
    <location>
        <begin position="1"/>
        <end position="20"/>
    </location>
</feature>
<dbReference type="EMBL" id="JANPWB010000009">
    <property type="protein sequence ID" value="KAJ1152956.1"/>
    <property type="molecule type" value="Genomic_DNA"/>
</dbReference>
<keyword evidence="3" id="KW-1185">Reference proteome</keyword>
<feature type="compositionally biased region" description="Polar residues" evidence="1">
    <location>
        <begin position="1"/>
        <end position="10"/>
    </location>
</feature>
<comment type="caution">
    <text evidence="2">The sequence shown here is derived from an EMBL/GenBank/DDBJ whole genome shotgun (WGS) entry which is preliminary data.</text>
</comment>
<evidence type="ECO:0000256" key="1">
    <source>
        <dbReference type="SAM" id="MobiDB-lite"/>
    </source>
</evidence>
<accession>A0AAV7RKH2</accession>
<organism evidence="2 3">
    <name type="scientific">Pleurodeles waltl</name>
    <name type="common">Iberian ribbed newt</name>
    <dbReference type="NCBI Taxonomy" id="8319"/>
    <lineage>
        <taxon>Eukaryota</taxon>
        <taxon>Metazoa</taxon>
        <taxon>Chordata</taxon>
        <taxon>Craniata</taxon>
        <taxon>Vertebrata</taxon>
        <taxon>Euteleostomi</taxon>
        <taxon>Amphibia</taxon>
        <taxon>Batrachia</taxon>
        <taxon>Caudata</taxon>
        <taxon>Salamandroidea</taxon>
        <taxon>Salamandridae</taxon>
        <taxon>Pleurodelinae</taxon>
        <taxon>Pleurodeles</taxon>
    </lineage>
</organism>
<reference evidence="2" key="1">
    <citation type="journal article" date="2022" name="bioRxiv">
        <title>Sequencing and chromosome-scale assembly of the giantPleurodeles waltlgenome.</title>
        <authorList>
            <person name="Brown T."/>
            <person name="Elewa A."/>
            <person name="Iarovenko S."/>
            <person name="Subramanian E."/>
            <person name="Araus A.J."/>
            <person name="Petzold A."/>
            <person name="Susuki M."/>
            <person name="Suzuki K.-i.T."/>
            <person name="Hayashi T."/>
            <person name="Toyoda A."/>
            <person name="Oliveira C."/>
            <person name="Osipova E."/>
            <person name="Leigh N.D."/>
            <person name="Simon A."/>
            <person name="Yun M.H."/>
        </authorList>
    </citation>
    <scope>NUCLEOTIDE SEQUENCE</scope>
    <source>
        <strain evidence="2">20211129_DDA</strain>
        <tissue evidence="2">Liver</tissue>
    </source>
</reference>
<feature type="compositionally biased region" description="Basic residues" evidence="1">
    <location>
        <begin position="43"/>
        <end position="54"/>
    </location>
</feature>
<sequence length="142" mass="15495">MRSAASTRESALQPAWGKPRGFPYIASPPPGVLGFSAPVGAKLRRSRGRSRARPRSWDTAAEWREARPGPLDGPFPRRPLQTRRRGLRAEGLTLGPLITGDHRGTRCLVVGAPEGRWVLPHALLDRGLLTGLPRPGAMERGR</sequence>
<gene>
    <name evidence="2" type="ORF">NDU88_005729</name>
</gene>
<name>A0AAV7RKH2_PLEWA</name>
<protein>
    <submittedName>
        <fullName evidence="2">Uncharacterized protein</fullName>
    </submittedName>
</protein>
<dbReference type="AlphaFoldDB" id="A0AAV7RKH2"/>